<evidence type="ECO:0000313" key="7">
    <source>
        <dbReference type="EMBL" id="SFD94065.1"/>
    </source>
</evidence>
<dbReference type="PROSITE" id="PS51257">
    <property type="entry name" value="PROKAR_LIPOPROTEIN"/>
    <property type="match status" value="1"/>
</dbReference>
<evidence type="ECO:0000256" key="3">
    <source>
        <dbReference type="ARBA" id="ARBA00022737"/>
    </source>
</evidence>
<dbReference type="InterPro" id="IPR009091">
    <property type="entry name" value="RCC1/BLIP-II"/>
</dbReference>
<dbReference type="PANTHER" id="PTHR45982:SF1">
    <property type="entry name" value="REGULATOR OF CHROMOSOME CONDENSATION"/>
    <property type="match status" value="1"/>
</dbReference>
<dbReference type="PANTHER" id="PTHR45982">
    <property type="entry name" value="REGULATOR OF CHROMOSOME CONDENSATION"/>
    <property type="match status" value="1"/>
</dbReference>
<feature type="compositionally biased region" description="Polar residues" evidence="5">
    <location>
        <begin position="121"/>
        <end position="131"/>
    </location>
</feature>
<evidence type="ECO:0000313" key="8">
    <source>
        <dbReference type="Proteomes" id="UP000199400"/>
    </source>
</evidence>
<reference evidence="8" key="1">
    <citation type="submission" date="2016-10" db="EMBL/GenBank/DDBJ databases">
        <authorList>
            <person name="Varghese N."/>
            <person name="Submissions S."/>
        </authorList>
    </citation>
    <scope>NUCLEOTIDE SEQUENCE [LARGE SCALE GENOMIC DNA]</scope>
    <source>
        <strain evidence="8">ATCC 25963</strain>
    </source>
</reference>
<keyword evidence="2" id="KW-0732">Signal</keyword>
<dbReference type="PROSITE" id="PS50012">
    <property type="entry name" value="RCC1_3"/>
    <property type="match status" value="6"/>
</dbReference>
<keyword evidence="3" id="KW-0677">Repeat</keyword>
<feature type="compositionally biased region" description="Low complexity" evidence="5">
    <location>
        <begin position="32"/>
        <end position="82"/>
    </location>
</feature>
<accession>A0A1I1WFS9</accession>
<dbReference type="InterPro" id="IPR058923">
    <property type="entry name" value="RCC1-like_dom"/>
</dbReference>
<evidence type="ECO:0000259" key="6">
    <source>
        <dbReference type="Pfam" id="PF25390"/>
    </source>
</evidence>
<evidence type="ECO:0000256" key="2">
    <source>
        <dbReference type="ARBA" id="ARBA00022729"/>
    </source>
</evidence>
<evidence type="ECO:0000256" key="4">
    <source>
        <dbReference type="ARBA" id="ARBA00023157"/>
    </source>
</evidence>
<organism evidence="7 8">
    <name type="scientific">Nannocystis exedens</name>
    <dbReference type="NCBI Taxonomy" id="54"/>
    <lineage>
        <taxon>Bacteria</taxon>
        <taxon>Pseudomonadati</taxon>
        <taxon>Myxococcota</taxon>
        <taxon>Polyangia</taxon>
        <taxon>Nannocystales</taxon>
        <taxon>Nannocystaceae</taxon>
        <taxon>Nannocystis</taxon>
    </lineage>
</organism>
<proteinExistence type="predicted"/>
<sequence length="595" mass="59413">MKSTTVQLPSMREIQQRMFAWIGGSLLLSGCPGLPADGDPSTESDASSSTTESTPQTTASPSEASETTSGEPTTSSTSSTSDDATDSTGDDSTSAAMTTSDGSTSSTSDGATSDGSTTEGVMTSESTSDGSTAEGVMTSESTSDGTTTSTTGDSTGDSTSDTTSDGSTTGEPLTCGDGDVERGEACDDGNNLGGDACTPACEHNPKIVQAVCGTYHSCVVLEDGTMRCWGSGASGQLGYGDGTDRGDDPDELPTPSVPVGGTVLRASSSGMHTCAVLDTGKVRCWGLASGGALGNGATNGAFGNNASEVPPPDIDVGAPVRDVEAGGGFTCVITEADNVRCWGSNLTGELGYGHTDNLGDEPGELPVPDLELGGPVAQLAAGTSHACAVLKDGTLRCWGHNSFGQLGYGDTEARGDEPGEMPPPPVDVGGPVAQVAISTDFAFTCALRTDGEVRCWGDNQDGSLGLYSHGIFGAVGDEPGEMPPPPVQLAGPATAVSVGALSACALLATGELQCWGSNGHGAVGVPGKVSVFIPTIVEVGGPVLHLDSGNSHRCAALADGTLRCWGGNIFGRLGLGHEMTIGLAESPASVGPVPY</sequence>
<evidence type="ECO:0000256" key="5">
    <source>
        <dbReference type="SAM" id="MobiDB-lite"/>
    </source>
</evidence>
<dbReference type="SUPFAM" id="SSF50985">
    <property type="entry name" value="RCC1/BLIP-II"/>
    <property type="match status" value="1"/>
</dbReference>
<dbReference type="InterPro" id="IPR000408">
    <property type="entry name" value="Reg_chr_condens"/>
</dbReference>
<keyword evidence="1" id="KW-0344">Guanine-nucleotide releasing factor</keyword>
<feature type="compositionally biased region" description="Low complexity" evidence="5">
    <location>
        <begin position="138"/>
        <end position="171"/>
    </location>
</feature>
<dbReference type="PRINTS" id="PR00633">
    <property type="entry name" value="RCCNDNSATION"/>
</dbReference>
<dbReference type="GO" id="GO:0005085">
    <property type="term" value="F:guanyl-nucleotide exchange factor activity"/>
    <property type="evidence" value="ECO:0007669"/>
    <property type="project" value="TreeGrafter"/>
</dbReference>
<name>A0A1I1WFS9_9BACT</name>
<feature type="region of interest" description="Disordered" evidence="5">
    <location>
        <begin position="32"/>
        <end position="181"/>
    </location>
</feature>
<dbReference type="Gene3D" id="2.130.10.30">
    <property type="entry name" value="Regulator of chromosome condensation 1/beta-lactamase-inhibitor protein II"/>
    <property type="match status" value="2"/>
</dbReference>
<dbReference type="GO" id="GO:0005737">
    <property type="term" value="C:cytoplasm"/>
    <property type="evidence" value="ECO:0007669"/>
    <property type="project" value="TreeGrafter"/>
</dbReference>
<dbReference type="STRING" id="54.SAMN02745121_02327"/>
<feature type="domain" description="RCC1-like" evidence="6">
    <location>
        <begin position="294"/>
        <end position="584"/>
    </location>
</feature>
<dbReference type="InterPro" id="IPR011936">
    <property type="entry name" value="Myxo_disulph_rpt"/>
</dbReference>
<dbReference type="Pfam" id="PF25390">
    <property type="entry name" value="WD40_RLD"/>
    <property type="match status" value="1"/>
</dbReference>
<keyword evidence="8" id="KW-1185">Reference proteome</keyword>
<dbReference type="Pfam" id="PF13540">
    <property type="entry name" value="RCC1_2"/>
    <property type="match status" value="1"/>
</dbReference>
<keyword evidence="4" id="KW-1015">Disulfide bond</keyword>
<dbReference type="Proteomes" id="UP000199400">
    <property type="component" value="Unassembled WGS sequence"/>
</dbReference>
<protein>
    <submittedName>
        <fullName evidence="7">Myxococcus cysteine-rich repeat-containing protein</fullName>
    </submittedName>
</protein>
<feature type="compositionally biased region" description="Low complexity" evidence="5">
    <location>
        <begin position="90"/>
        <end position="120"/>
    </location>
</feature>
<dbReference type="NCBIfam" id="TIGR02232">
    <property type="entry name" value="myxo_disulf_rpt"/>
    <property type="match status" value="1"/>
</dbReference>
<evidence type="ECO:0000256" key="1">
    <source>
        <dbReference type="ARBA" id="ARBA00022658"/>
    </source>
</evidence>
<dbReference type="AlphaFoldDB" id="A0A1I1WFS9"/>
<dbReference type="InterPro" id="IPR051553">
    <property type="entry name" value="Ran_GTPase-activating"/>
</dbReference>
<dbReference type="EMBL" id="FOMX01000006">
    <property type="protein sequence ID" value="SFD94065.1"/>
    <property type="molecule type" value="Genomic_DNA"/>
</dbReference>
<gene>
    <name evidence="7" type="ORF">SAMN02745121_02327</name>
</gene>